<feature type="domain" description="PpiC" evidence="8">
    <location>
        <begin position="282"/>
        <end position="381"/>
    </location>
</feature>
<keyword evidence="2 7" id="KW-0677">Repeat</keyword>
<dbReference type="OrthoDB" id="14196at2"/>
<evidence type="ECO:0000256" key="6">
    <source>
        <dbReference type="ARBA" id="ARBA00023235"/>
    </source>
</evidence>
<dbReference type="PANTHER" id="PTHR47637">
    <property type="entry name" value="CHAPERONE SURA"/>
    <property type="match status" value="1"/>
</dbReference>
<proteinExistence type="inferred from homology"/>
<dbReference type="Gene3D" id="3.10.50.40">
    <property type="match status" value="2"/>
</dbReference>
<feature type="signal peptide" evidence="7">
    <location>
        <begin position="1"/>
        <end position="20"/>
    </location>
</feature>
<keyword evidence="3 7" id="KW-0574">Periplasm</keyword>
<keyword evidence="4 7" id="KW-0697">Rotamase</keyword>
<dbReference type="Gene3D" id="1.10.4030.10">
    <property type="entry name" value="Porin chaperone SurA, peptide-binding domain"/>
    <property type="match status" value="1"/>
</dbReference>
<evidence type="ECO:0000256" key="3">
    <source>
        <dbReference type="ARBA" id="ARBA00022764"/>
    </source>
</evidence>
<evidence type="ECO:0000256" key="7">
    <source>
        <dbReference type="HAMAP-Rule" id="MF_01183"/>
    </source>
</evidence>
<feature type="chain" id="PRO_5019597649" description="Chaperone SurA" evidence="7">
    <location>
        <begin position="21"/>
        <end position="429"/>
    </location>
</feature>
<dbReference type="GO" id="GO:0006457">
    <property type="term" value="P:protein folding"/>
    <property type="evidence" value="ECO:0007669"/>
    <property type="project" value="UniProtKB-UniRule"/>
</dbReference>
<evidence type="ECO:0000256" key="5">
    <source>
        <dbReference type="ARBA" id="ARBA00023186"/>
    </source>
</evidence>
<organism evidence="9 10">
    <name type="scientific">Candidatus Erwinia haradaeae</name>
    <dbReference type="NCBI Taxonomy" id="1922217"/>
    <lineage>
        <taxon>Bacteria</taxon>
        <taxon>Pseudomonadati</taxon>
        <taxon>Pseudomonadota</taxon>
        <taxon>Gammaproteobacteria</taxon>
        <taxon>Enterobacterales</taxon>
        <taxon>Erwiniaceae</taxon>
        <taxon>Erwinia</taxon>
    </lineage>
</organism>
<keyword evidence="1 7" id="KW-0732">Signal</keyword>
<comment type="domain">
    <text evidence="7">The PPIase activity resides only in the second parvulin domain. The N-terminal region and the C-terminal tail are necessary and sufficient for the chaperone activity of SurA. The PPIase activity is dispensable for SurA to function as a chaperone. The N-terminal region and the C-terminal tail are also required for porin recognition.</text>
</comment>
<keyword evidence="6 7" id="KW-0413">Isomerase</keyword>
<dbReference type="InterPro" id="IPR050280">
    <property type="entry name" value="OMP_Chaperone_SurA"/>
</dbReference>
<dbReference type="SUPFAM" id="SSF109998">
    <property type="entry name" value="Triger factor/SurA peptide-binding domain-like"/>
    <property type="match status" value="1"/>
</dbReference>
<dbReference type="GO" id="GO:0050821">
    <property type="term" value="P:protein stabilization"/>
    <property type="evidence" value="ECO:0007669"/>
    <property type="project" value="InterPro"/>
</dbReference>
<dbReference type="EC" id="5.2.1.8" evidence="7"/>
<dbReference type="GO" id="GO:0042277">
    <property type="term" value="F:peptide binding"/>
    <property type="evidence" value="ECO:0007669"/>
    <property type="project" value="InterPro"/>
</dbReference>
<comment type="function">
    <text evidence="7">Chaperone involved in the correct folding and assembly of outer membrane proteins. Recognizes specific patterns of aromatic residues and the orientation of their side chains, which are found more frequently in integral outer membrane proteins. May act in both early periplasmic and late outer membrane-associated steps of protein maturation.</text>
</comment>
<evidence type="ECO:0000313" key="10">
    <source>
        <dbReference type="Proteomes" id="UP000294364"/>
    </source>
</evidence>
<dbReference type="InterPro" id="IPR023034">
    <property type="entry name" value="PPIase_SurA"/>
</dbReference>
<accession>A0A451D0H3</accession>
<dbReference type="Proteomes" id="UP000294364">
    <property type="component" value="Chromosome"/>
</dbReference>
<protein>
    <recommendedName>
        <fullName evidence="7">Chaperone SurA</fullName>
    </recommendedName>
    <alternativeName>
        <fullName evidence="7">Peptidyl-prolyl cis-trans isomerase SurA</fullName>
        <shortName evidence="7">PPIase SurA</shortName>
        <ecNumber evidence="7">5.2.1.8</ecNumber>
    </alternativeName>
    <alternativeName>
        <fullName evidence="7">Rotamase SurA</fullName>
    </alternativeName>
</protein>
<dbReference type="GO" id="GO:0051082">
    <property type="term" value="F:unfolded protein binding"/>
    <property type="evidence" value="ECO:0007669"/>
    <property type="project" value="UniProtKB-UniRule"/>
</dbReference>
<dbReference type="InterPro" id="IPR015391">
    <property type="entry name" value="SurA_N"/>
</dbReference>
<dbReference type="GO" id="GO:0043165">
    <property type="term" value="P:Gram-negative-bacterium-type cell outer membrane assembly"/>
    <property type="evidence" value="ECO:0007669"/>
    <property type="project" value="InterPro"/>
</dbReference>
<dbReference type="PANTHER" id="PTHR47637:SF1">
    <property type="entry name" value="CHAPERONE SURA"/>
    <property type="match status" value="1"/>
</dbReference>
<dbReference type="InterPro" id="IPR046357">
    <property type="entry name" value="PPIase_dom_sf"/>
</dbReference>
<dbReference type="Pfam" id="PF09312">
    <property type="entry name" value="SurA_N"/>
    <property type="match status" value="1"/>
</dbReference>
<dbReference type="GO" id="GO:0003755">
    <property type="term" value="F:peptidyl-prolyl cis-trans isomerase activity"/>
    <property type="evidence" value="ECO:0007669"/>
    <property type="project" value="UniProtKB-UniRule"/>
</dbReference>
<feature type="domain" description="PpiC" evidence="8">
    <location>
        <begin position="175"/>
        <end position="272"/>
    </location>
</feature>
<reference evidence="9 10" key="1">
    <citation type="submission" date="2019-02" db="EMBL/GenBank/DDBJ databases">
        <authorList>
            <person name="Manzano-Marin A."/>
            <person name="Manzano-Marin A."/>
        </authorList>
    </citation>
    <scope>NUCLEOTIDE SEQUENCE [LARGE SCALE GENOMIC DNA]</scope>
    <source>
        <strain evidence="9 10">ErCicurtihirsuta</strain>
    </source>
</reference>
<keyword evidence="5 7" id="KW-0143">Chaperone</keyword>
<evidence type="ECO:0000256" key="4">
    <source>
        <dbReference type="ARBA" id="ARBA00023110"/>
    </source>
</evidence>
<dbReference type="EMBL" id="LR217698">
    <property type="protein sequence ID" value="VFP78955.1"/>
    <property type="molecule type" value="Genomic_DNA"/>
</dbReference>
<evidence type="ECO:0000259" key="8">
    <source>
        <dbReference type="PROSITE" id="PS50198"/>
    </source>
</evidence>
<dbReference type="SUPFAM" id="SSF54534">
    <property type="entry name" value="FKBP-like"/>
    <property type="match status" value="2"/>
</dbReference>
<evidence type="ECO:0000256" key="2">
    <source>
        <dbReference type="ARBA" id="ARBA00022737"/>
    </source>
</evidence>
<evidence type="ECO:0000256" key="1">
    <source>
        <dbReference type="ARBA" id="ARBA00022729"/>
    </source>
</evidence>
<dbReference type="Pfam" id="PF00639">
    <property type="entry name" value="Rotamase"/>
    <property type="match status" value="2"/>
</dbReference>
<comment type="catalytic activity">
    <reaction evidence="7">
        <text>[protein]-peptidylproline (omega=180) = [protein]-peptidylproline (omega=0)</text>
        <dbReference type="Rhea" id="RHEA:16237"/>
        <dbReference type="Rhea" id="RHEA-COMP:10747"/>
        <dbReference type="Rhea" id="RHEA-COMP:10748"/>
        <dbReference type="ChEBI" id="CHEBI:83833"/>
        <dbReference type="ChEBI" id="CHEBI:83834"/>
        <dbReference type="EC" id="5.2.1.8"/>
    </reaction>
</comment>
<dbReference type="AlphaFoldDB" id="A0A451D0H3"/>
<dbReference type="NCBIfam" id="NF008038">
    <property type="entry name" value="PRK10770.1"/>
    <property type="match status" value="1"/>
</dbReference>
<sequence precursor="true">MTYWKVLVLSAVLVSSTAFSSPQVIDQVAAVVNSSVVLKSEVDRMIHSIKNEAIKTGQGLPNKNILHHQVLEQLIINSILLQKSKQLGLYVNDLQLQKAISKIAQQKKMSVSQLIRSLSASGINYASYREMIRNNLMVLELRTNEVRHRFSIMPEEINSLVSYLDAQNSSNFVFKLSHILLPLSENPTQKEALSRENIAVQLVHQARKGSNFSKLVTDCSSDVHNLIEEDMGWRGLRDLPSLFSSFLMKAQKGDIIGPIRSGMGWHILKVNDIDGKKKRILSHQVHVRHIFLRSSPVVSDSQIRSKLLQVSSEISNGRIFSQVEQALYQDFQSEYNGGDLGWRGIEEFDDLFRNILVGLKNGEVSQPIHSDSGWHIVQLLDSRVVDKTDVEKKEEAYQILLERKLPIATLDWIEDERHSAYVKICDQNN</sequence>
<name>A0A451D0H3_9GAMM</name>
<dbReference type="RefSeq" id="WP_157992237.1">
    <property type="nucleotide sequence ID" value="NZ_LR217698.1"/>
</dbReference>
<dbReference type="HAMAP" id="MF_01183">
    <property type="entry name" value="Chaperone_SurA"/>
    <property type="match status" value="1"/>
</dbReference>
<dbReference type="PROSITE" id="PS50198">
    <property type="entry name" value="PPIC_PPIASE_2"/>
    <property type="match status" value="2"/>
</dbReference>
<evidence type="ECO:0000313" key="9">
    <source>
        <dbReference type="EMBL" id="VFP78955.1"/>
    </source>
</evidence>
<dbReference type="GO" id="GO:0030288">
    <property type="term" value="C:outer membrane-bounded periplasmic space"/>
    <property type="evidence" value="ECO:0007669"/>
    <property type="project" value="InterPro"/>
</dbReference>
<dbReference type="InterPro" id="IPR000297">
    <property type="entry name" value="PPIase_PpiC"/>
</dbReference>
<comment type="subcellular location">
    <subcellularLocation>
        <location evidence="7">Periplasm</location>
    </subcellularLocation>
    <text evidence="7">Is capable of associating with the outer membrane.</text>
</comment>
<gene>
    <name evidence="7 9" type="primary">surA</name>
    <name evidence="9" type="ORF">ERCICURT3053_607</name>
</gene>
<dbReference type="InterPro" id="IPR027304">
    <property type="entry name" value="Trigger_fact/SurA_dom_sf"/>
</dbReference>